<dbReference type="AlphaFoldDB" id="A0A8H3B861"/>
<dbReference type="Proteomes" id="UP000663853">
    <property type="component" value="Unassembled WGS sequence"/>
</dbReference>
<name>A0A8H3B861_9AGAM</name>
<evidence type="ECO:0000313" key="2">
    <source>
        <dbReference type="Proteomes" id="UP000663853"/>
    </source>
</evidence>
<sequence>MVMIISTVSSVSRESFWRVVHRLLASMSYHSYANMPHLSSSGLVLDAFMDVLAPLRVCLSKGSPRRSQRCNLEGIQTISYVVRFAKLAAFLVIRVVFRGRYQFFNSSICSEMIYHMYDDQLQGWLVRLLPIWLNYPRGATTYSTMVAYLFAEGSSPVPCAPSKLSAQRYLTARYLLDDIT</sequence>
<comment type="caution">
    <text evidence="1">The sequence shown here is derived from an EMBL/GenBank/DDBJ whole genome shotgun (WGS) entry which is preliminary data.</text>
</comment>
<organism evidence="1 2">
    <name type="scientific">Rhizoctonia solani</name>
    <dbReference type="NCBI Taxonomy" id="456999"/>
    <lineage>
        <taxon>Eukaryota</taxon>
        <taxon>Fungi</taxon>
        <taxon>Dikarya</taxon>
        <taxon>Basidiomycota</taxon>
        <taxon>Agaricomycotina</taxon>
        <taxon>Agaricomycetes</taxon>
        <taxon>Cantharellales</taxon>
        <taxon>Ceratobasidiaceae</taxon>
        <taxon>Rhizoctonia</taxon>
    </lineage>
</organism>
<protein>
    <submittedName>
        <fullName evidence="1">Uncharacterized protein</fullName>
    </submittedName>
</protein>
<accession>A0A8H3B861</accession>
<proteinExistence type="predicted"/>
<reference evidence="1" key="1">
    <citation type="submission" date="2021-01" db="EMBL/GenBank/DDBJ databases">
        <authorList>
            <person name="Kaushik A."/>
        </authorList>
    </citation>
    <scope>NUCLEOTIDE SEQUENCE</scope>
    <source>
        <strain evidence="1">AG6-10EEA</strain>
    </source>
</reference>
<gene>
    <name evidence="1" type="ORF">RDB_LOCUS48044</name>
</gene>
<evidence type="ECO:0000313" key="1">
    <source>
        <dbReference type="EMBL" id="CAE6449537.1"/>
    </source>
</evidence>
<dbReference type="EMBL" id="CAJMXA010001024">
    <property type="protein sequence ID" value="CAE6449537.1"/>
    <property type="molecule type" value="Genomic_DNA"/>
</dbReference>